<feature type="region of interest" description="Disordered" evidence="1">
    <location>
        <begin position="1"/>
        <end position="49"/>
    </location>
</feature>
<keyword evidence="3" id="KW-1185">Reference proteome</keyword>
<evidence type="ECO:0000313" key="2">
    <source>
        <dbReference type="EMBL" id="NBE07163.1"/>
    </source>
</evidence>
<gene>
    <name evidence="2" type="ORF">GU920_06420</name>
</gene>
<feature type="compositionally biased region" description="Basic and acidic residues" evidence="1">
    <location>
        <begin position="9"/>
        <end position="31"/>
    </location>
</feature>
<proteinExistence type="predicted"/>
<accession>A0ABW9Y3U1</accession>
<dbReference type="RefSeq" id="WP_161766098.1">
    <property type="nucleotide sequence ID" value="NZ_JAAATW010000001.1"/>
</dbReference>
<sequence>MKPSVPLSHLDHSAARKGSEDAARGADDPGRRAITGAPTDRLSRRHRRT</sequence>
<evidence type="ECO:0000313" key="3">
    <source>
        <dbReference type="Proteomes" id="UP001517376"/>
    </source>
</evidence>
<comment type="caution">
    <text evidence="2">The sequence shown here is derived from an EMBL/GenBank/DDBJ whole genome shotgun (WGS) entry which is preliminary data.</text>
</comment>
<dbReference type="EMBL" id="JAAATW010000001">
    <property type="protein sequence ID" value="NBE07163.1"/>
    <property type="molecule type" value="Genomic_DNA"/>
</dbReference>
<organism evidence="2 3">
    <name type="scientific">Paragemmobacter ruber</name>
    <dbReference type="NCBI Taxonomy" id="1985673"/>
    <lineage>
        <taxon>Bacteria</taxon>
        <taxon>Pseudomonadati</taxon>
        <taxon>Pseudomonadota</taxon>
        <taxon>Alphaproteobacteria</taxon>
        <taxon>Rhodobacterales</taxon>
        <taxon>Paracoccaceae</taxon>
        <taxon>Paragemmobacter</taxon>
    </lineage>
</organism>
<dbReference type="Proteomes" id="UP001517376">
    <property type="component" value="Unassembled WGS sequence"/>
</dbReference>
<name>A0ABW9Y3U1_9RHOB</name>
<evidence type="ECO:0000256" key="1">
    <source>
        <dbReference type="SAM" id="MobiDB-lite"/>
    </source>
</evidence>
<reference evidence="3" key="1">
    <citation type="submission" date="2020-01" db="EMBL/GenBank/DDBJ databases">
        <title>Sphingomonas sp. strain CSW-10.</title>
        <authorList>
            <person name="Chen W.-M."/>
        </authorList>
    </citation>
    <scope>NUCLEOTIDE SEQUENCE [LARGE SCALE GENOMIC DNA]</scope>
    <source>
        <strain evidence="3">CCP-1</strain>
    </source>
</reference>
<protein>
    <submittedName>
        <fullName evidence="2">Uncharacterized protein</fullName>
    </submittedName>
</protein>